<name>A0ACC0UYZ3_9HYPO</name>
<evidence type="ECO:0000313" key="2">
    <source>
        <dbReference type="Proteomes" id="UP001163324"/>
    </source>
</evidence>
<protein>
    <submittedName>
        <fullName evidence="1">Uncharacterized protein</fullName>
    </submittedName>
</protein>
<organism evidence="1 2">
    <name type="scientific">Trichothecium roseum</name>
    <dbReference type="NCBI Taxonomy" id="47278"/>
    <lineage>
        <taxon>Eukaryota</taxon>
        <taxon>Fungi</taxon>
        <taxon>Dikarya</taxon>
        <taxon>Ascomycota</taxon>
        <taxon>Pezizomycotina</taxon>
        <taxon>Sordariomycetes</taxon>
        <taxon>Hypocreomycetidae</taxon>
        <taxon>Hypocreales</taxon>
        <taxon>Hypocreales incertae sedis</taxon>
        <taxon>Trichothecium</taxon>
    </lineage>
</organism>
<dbReference type="EMBL" id="CM047944">
    <property type="protein sequence ID" value="KAI9899110.1"/>
    <property type="molecule type" value="Genomic_DNA"/>
</dbReference>
<reference evidence="1" key="1">
    <citation type="submission" date="2022-10" db="EMBL/GenBank/DDBJ databases">
        <title>Complete Genome of Trichothecium roseum strain YXFP-22015, a Plant Pathogen Isolated from Citrus.</title>
        <authorList>
            <person name="Wang Y."/>
            <person name="Zhu L."/>
        </authorList>
    </citation>
    <scope>NUCLEOTIDE SEQUENCE</scope>
    <source>
        <strain evidence="1">YXFP-22015</strain>
    </source>
</reference>
<accession>A0ACC0UYZ3</accession>
<proteinExistence type="predicted"/>
<evidence type="ECO:0000313" key="1">
    <source>
        <dbReference type="EMBL" id="KAI9899110.1"/>
    </source>
</evidence>
<keyword evidence="2" id="KW-1185">Reference proteome</keyword>
<sequence length="265" mass="28932">MAPIKPVAAGEITEPEFNDLLSHYPSLIKLIDSSKPAKPGQKPLTELDEYRYVEAVEKFGGQGLKSPMGIDDIKALVEWKLRHGKFRPTLMSLVASNDPKTAKDTVNQAMAVYQDTADVSKALDVLTKLRGIGPATASLLLSVHDPEQALFFSDEAFYWLCSGGKKAPIKYNAKEYTALRAEAQSLIKRLGVSATDVEKVAYVVMKREGEAAQPTESAEKKVPIAAAKAAKRDIAPKPDTKRKVAPRTPVEAEGTTLRRSKRTKA</sequence>
<comment type="caution">
    <text evidence="1">The sequence shown here is derived from an EMBL/GenBank/DDBJ whole genome shotgun (WGS) entry which is preliminary data.</text>
</comment>
<dbReference type="Proteomes" id="UP001163324">
    <property type="component" value="Chromosome 5"/>
</dbReference>
<gene>
    <name evidence="1" type="ORF">N3K66_005571</name>
</gene>